<dbReference type="AlphaFoldDB" id="A0A7X0B1P8"/>
<reference evidence="5 6" key="1">
    <citation type="submission" date="2020-08" db="EMBL/GenBank/DDBJ databases">
        <title>Genomic Encyclopedia of Type Strains, Phase IV (KMG-IV): sequencing the most valuable type-strain genomes for metagenomic binning, comparative biology and taxonomic classification.</title>
        <authorList>
            <person name="Goeker M."/>
        </authorList>
    </citation>
    <scope>NUCLEOTIDE SEQUENCE [LARGE SCALE GENOMIC DNA]</scope>
    <source>
        <strain evidence="5 6">DSM 22198</strain>
    </source>
</reference>
<keyword evidence="4" id="KW-0408">Iron</keyword>
<protein>
    <submittedName>
        <fullName evidence="5">Hemoglobin</fullName>
    </submittedName>
</protein>
<evidence type="ECO:0000256" key="2">
    <source>
        <dbReference type="ARBA" id="ARBA00022617"/>
    </source>
</evidence>
<dbReference type="InterPro" id="IPR012292">
    <property type="entry name" value="Globin/Proto"/>
</dbReference>
<dbReference type="InterPro" id="IPR009050">
    <property type="entry name" value="Globin-like_sf"/>
</dbReference>
<proteinExistence type="predicted"/>
<keyword evidence="3" id="KW-0479">Metal-binding</keyword>
<evidence type="ECO:0000256" key="3">
    <source>
        <dbReference type="ARBA" id="ARBA00022723"/>
    </source>
</evidence>
<sequence length="141" mass="15420">MTQPFALFSEESLAVLVRVFYDRVRQDDLLGPIFHGAVGTTEEAWARHRARIVDFWSSVLLSTARYEGRPMVVHAGLPAIGPDHFRRWLALFDDTARSLFTPDAAARLAEVSTRIGRSLQMGLAVARGQDAGAGAGSGLPR</sequence>
<dbReference type="Proteomes" id="UP000539175">
    <property type="component" value="Unassembled WGS sequence"/>
</dbReference>
<name>A0A7X0B1P8_9PROT</name>
<dbReference type="Pfam" id="PF01152">
    <property type="entry name" value="Bac_globin"/>
    <property type="match status" value="1"/>
</dbReference>
<evidence type="ECO:0000313" key="6">
    <source>
        <dbReference type="Proteomes" id="UP000539175"/>
    </source>
</evidence>
<dbReference type="RefSeq" id="WP_184805895.1">
    <property type="nucleotide sequence ID" value="NZ_JACIIZ010000015.1"/>
</dbReference>
<evidence type="ECO:0000256" key="1">
    <source>
        <dbReference type="ARBA" id="ARBA00022448"/>
    </source>
</evidence>
<comment type="caution">
    <text evidence="5">The sequence shown here is derived from an EMBL/GenBank/DDBJ whole genome shotgun (WGS) entry which is preliminary data.</text>
</comment>
<keyword evidence="6" id="KW-1185">Reference proteome</keyword>
<dbReference type="CDD" id="cd08916">
    <property type="entry name" value="TrHb3_P"/>
    <property type="match status" value="1"/>
</dbReference>
<dbReference type="GO" id="GO:0020037">
    <property type="term" value="F:heme binding"/>
    <property type="evidence" value="ECO:0007669"/>
    <property type="project" value="InterPro"/>
</dbReference>
<dbReference type="GO" id="GO:0019825">
    <property type="term" value="F:oxygen binding"/>
    <property type="evidence" value="ECO:0007669"/>
    <property type="project" value="InterPro"/>
</dbReference>
<organism evidence="5 6">
    <name type="scientific">Nitrospirillum iridis</name>
    <dbReference type="NCBI Taxonomy" id="765888"/>
    <lineage>
        <taxon>Bacteria</taxon>
        <taxon>Pseudomonadati</taxon>
        <taxon>Pseudomonadota</taxon>
        <taxon>Alphaproteobacteria</taxon>
        <taxon>Rhodospirillales</taxon>
        <taxon>Azospirillaceae</taxon>
        <taxon>Nitrospirillum</taxon>
    </lineage>
</organism>
<dbReference type="SUPFAM" id="SSF46458">
    <property type="entry name" value="Globin-like"/>
    <property type="match status" value="1"/>
</dbReference>
<dbReference type="InterPro" id="IPR001486">
    <property type="entry name" value="Hemoglobin_trunc"/>
</dbReference>
<dbReference type="Gene3D" id="1.10.490.10">
    <property type="entry name" value="Globins"/>
    <property type="match status" value="1"/>
</dbReference>
<evidence type="ECO:0000313" key="5">
    <source>
        <dbReference type="EMBL" id="MBB6254060.1"/>
    </source>
</evidence>
<evidence type="ECO:0000256" key="4">
    <source>
        <dbReference type="ARBA" id="ARBA00023004"/>
    </source>
</evidence>
<gene>
    <name evidence="5" type="ORF">FHS74_004643</name>
</gene>
<keyword evidence="1" id="KW-0813">Transport</keyword>
<keyword evidence="2" id="KW-0349">Heme</keyword>
<accession>A0A7X0B1P8</accession>
<dbReference type="EMBL" id="JACIIZ010000015">
    <property type="protein sequence ID" value="MBB6254060.1"/>
    <property type="molecule type" value="Genomic_DNA"/>
</dbReference>
<dbReference type="GO" id="GO:0046872">
    <property type="term" value="F:metal ion binding"/>
    <property type="evidence" value="ECO:0007669"/>
    <property type="project" value="UniProtKB-KW"/>
</dbReference>